<dbReference type="RefSeq" id="XP_009535272.1">
    <property type="nucleotide sequence ID" value="XM_009536977.1"/>
</dbReference>
<dbReference type="KEGG" id="psoj:PHYSODRAFT_524368"/>
<sequence length="183" mass="20403">MKREYPAGRLCATSRKPQPRRKMVQTVIVGYKVVGKPETATSGRMKPKSHEVTEEQLPASEPHMAVTTEPQWRWYKGEDRHDHPPQCPSCCRCQHQDLSSNERDGKFVITLGVTCRNTKWSTGYGVGVPWAGDGCLQRGSRRSTTPTRSRTILMPGMACSMVPCHWAAGRDQAGGHVTINLTQ</sequence>
<feature type="region of interest" description="Disordered" evidence="1">
    <location>
        <begin position="38"/>
        <end position="62"/>
    </location>
</feature>
<proteinExistence type="predicted"/>
<evidence type="ECO:0000256" key="1">
    <source>
        <dbReference type="SAM" id="MobiDB-lite"/>
    </source>
</evidence>
<dbReference type="EMBL" id="JH159160">
    <property type="protein sequence ID" value="EGZ08639.1"/>
    <property type="molecule type" value="Genomic_DNA"/>
</dbReference>
<dbReference type="Proteomes" id="UP000002640">
    <property type="component" value="Unassembled WGS sequence"/>
</dbReference>
<accession>G5A5N4</accession>
<reference evidence="2 3" key="1">
    <citation type="journal article" date="2006" name="Science">
        <title>Phytophthora genome sequences uncover evolutionary origins and mechanisms of pathogenesis.</title>
        <authorList>
            <person name="Tyler B.M."/>
            <person name="Tripathy S."/>
            <person name="Zhang X."/>
            <person name="Dehal P."/>
            <person name="Jiang R.H."/>
            <person name="Aerts A."/>
            <person name="Arredondo F.D."/>
            <person name="Baxter L."/>
            <person name="Bensasson D."/>
            <person name="Beynon J.L."/>
            <person name="Chapman J."/>
            <person name="Damasceno C.M."/>
            <person name="Dorrance A.E."/>
            <person name="Dou D."/>
            <person name="Dickerman A.W."/>
            <person name="Dubchak I.L."/>
            <person name="Garbelotto M."/>
            <person name="Gijzen M."/>
            <person name="Gordon S.G."/>
            <person name="Govers F."/>
            <person name="Grunwald N.J."/>
            <person name="Huang W."/>
            <person name="Ivors K.L."/>
            <person name="Jones R.W."/>
            <person name="Kamoun S."/>
            <person name="Krampis K."/>
            <person name="Lamour K.H."/>
            <person name="Lee M.K."/>
            <person name="McDonald W.H."/>
            <person name="Medina M."/>
            <person name="Meijer H.J."/>
            <person name="Nordberg E.K."/>
            <person name="Maclean D.J."/>
            <person name="Ospina-Giraldo M.D."/>
            <person name="Morris P.F."/>
            <person name="Phuntumart V."/>
            <person name="Putnam N.H."/>
            <person name="Rash S."/>
            <person name="Rose J.K."/>
            <person name="Sakihama Y."/>
            <person name="Salamov A.A."/>
            <person name="Savidor A."/>
            <person name="Scheuring C.F."/>
            <person name="Smith B.M."/>
            <person name="Sobral B.W."/>
            <person name="Terry A."/>
            <person name="Torto-Alalibo T.A."/>
            <person name="Win J."/>
            <person name="Xu Z."/>
            <person name="Zhang H."/>
            <person name="Grigoriev I.V."/>
            <person name="Rokhsar D.S."/>
            <person name="Boore J.L."/>
        </authorList>
    </citation>
    <scope>NUCLEOTIDE SEQUENCE [LARGE SCALE GENOMIC DNA]</scope>
    <source>
        <strain evidence="2 3">P6497</strain>
    </source>
</reference>
<dbReference type="InParanoid" id="G5A5N4"/>
<gene>
    <name evidence="2" type="ORF">PHYSODRAFT_524368</name>
</gene>
<evidence type="ECO:0000313" key="3">
    <source>
        <dbReference type="Proteomes" id="UP000002640"/>
    </source>
</evidence>
<organism evidence="2 3">
    <name type="scientific">Phytophthora sojae (strain P6497)</name>
    <name type="common">Soybean stem and root rot agent</name>
    <name type="synonym">Phytophthora megasperma f. sp. glycines</name>
    <dbReference type="NCBI Taxonomy" id="1094619"/>
    <lineage>
        <taxon>Eukaryota</taxon>
        <taxon>Sar</taxon>
        <taxon>Stramenopiles</taxon>
        <taxon>Oomycota</taxon>
        <taxon>Peronosporomycetes</taxon>
        <taxon>Peronosporales</taxon>
        <taxon>Peronosporaceae</taxon>
        <taxon>Phytophthora</taxon>
    </lineage>
</organism>
<protein>
    <submittedName>
        <fullName evidence="2">Uncharacterized protein</fullName>
    </submittedName>
</protein>
<dbReference type="AlphaFoldDB" id="G5A5N4"/>
<dbReference type="GeneID" id="20660762"/>
<keyword evidence="3" id="KW-1185">Reference proteome</keyword>
<evidence type="ECO:0000313" key="2">
    <source>
        <dbReference type="EMBL" id="EGZ08639.1"/>
    </source>
</evidence>
<name>G5A5N4_PHYSP</name>